<dbReference type="InterPro" id="IPR006218">
    <property type="entry name" value="DAHP1/KDSA"/>
</dbReference>
<evidence type="ECO:0000256" key="1">
    <source>
        <dbReference type="ARBA" id="ARBA00022679"/>
    </source>
</evidence>
<evidence type="ECO:0000313" key="3">
    <source>
        <dbReference type="EMBL" id="SUE34889.1"/>
    </source>
</evidence>
<dbReference type="Pfam" id="PF00793">
    <property type="entry name" value="DAHP_synth_1"/>
    <property type="match status" value="1"/>
</dbReference>
<protein>
    <submittedName>
        <fullName evidence="3">Phospho-2-dehydro-3-deoxyheptonate aldolase</fullName>
        <ecNumber evidence="3">2.5.1.54</ecNumber>
    </submittedName>
</protein>
<feature type="domain" description="DAHP synthetase I/KDSA" evidence="2">
    <location>
        <begin position="8"/>
        <end position="239"/>
    </location>
</feature>
<dbReference type="Proteomes" id="UP000255233">
    <property type="component" value="Unassembled WGS sequence"/>
</dbReference>
<dbReference type="RefSeq" id="WP_051214450.1">
    <property type="nucleotide sequence ID" value="NZ_CALVFX010000006.1"/>
</dbReference>
<dbReference type="InterPro" id="IPR013785">
    <property type="entry name" value="Aldolase_TIM"/>
</dbReference>
<gene>
    <name evidence="3" type="primary">aroF_2</name>
    <name evidence="3" type="ORF">NCTC11190_02126</name>
</gene>
<dbReference type="AlphaFoldDB" id="A0A379MVV0"/>
<accession>A0A379MVV0</accession>
<dbReference type="PANTHER" id="PTHR43018">
    <property type="entry name" value="PHOSPHO-2-DEHYDRO-3-DEOXYHEPTONATE ALDOLASE"/>
    <property type="match status" value="1"/>
</dbReference>
<dbReference type="PANTHER" id="PTHR43018:SF1">
    <property type="entry name" value="PROTEIN AROA(G)"/>
    <property type="match status" value="1"/>
</dbReference>
<dbReference type="EMBL" id="UGVL01000001">
    <property type="protein sequence ID" value="SUE34889.1"/>
    <property type="molecule type" value="Genomic_DNA"/>
</dbReference>
<dbReference type="Gene3D" id="3.20.20.70">
    <property type="entry name" value="Aldolase class I"/>
    <property type="match status" value="1"/>
</dbReference>
<evidence type="ECO:0000259" key="2">
    <source>
        <dbReference type="Pfam" id="PF00793"/>
    </source>
</evidence>
<proteinExistence type="predicted"/>
<evidence type="ECO:0000313" key="4">
    <source>
        <dbReference type="Proteomes" id="UP000255233"/>
    </source>
</evidence>
<reference evidence="3 4" key="1">
    <citation type="submission" date="2018-06" db="EMBL/GenBank/DDBJ databases">
        <authorList>
            <consortium name="Pathogen Informatics"/>
            <person name="Doyle S."/>
        </authorList>
    </citation>
    <scope>NUCLEOTIDE SEQUENCE [LARGE SCALE GENOMIC DNA]</scope>
    <source>
        <strain evidence="3 4">NCTC11190</strain>
    </source>
</reference>
<dbReference type="InterPro" id="IPR052899">
    <property type="entry name" value="Class-I_DAHP_synthase"/>
</dbReference>
<keyword evidence="4" id="KW-1185">Reference proteome</keyword>
<dbReference type="SUPFAM" id="SSF51569">
    <property type="entry name" value="Aldolase"/>
    <property type="match status" value="1"/>
</dbReference>
<organism evidence="3 4">
    <name type="scientific">Rikenella microfusus</name>
    <dbReference type="NCBI Taxonomy" id="28139"/>
    <lineage>
        <taxon>Bacteria</taxon>
        <taxon>Pseudomonadati</taxon>
        <taxon>Bacteroidota</taxon>
        <taxon>Bacteroidia</taxon>
        <taxon>Bacteroidales</taxon>
        <taxon>Rikenellaceae</taxon>
        <taxon>Rikenella</taxon>
    </lineage>
</organism>
<name>A0A379MVV0_9BACT</name>
<dbReference type="EC" id="2.5.1.54" evidence="3"/>
<sequence>MKLVSDKIIVSGPCSAENREQVLKTAEGLAACGVTAFRAGLWKPRTRPGCFEGVGAEGLEWMAEARRTYGMRIATELNSARNADLLLKAGMDIAWIGARTATNPFDVQDIADALRGCHIDVYIKNPVAPDSALWLGAIERMERAGIKGRIVAIHRGFCAWEKDIFRNNPIWSIPLWLKAQRPDIPVVCDPSHISGQARLVPYVSRMALSLGFDGLFIESHCNPAAALSDAAQQLTPEEVGHMFQDLKLTE</sequence>
<dbReference type="GO" id="GO:0003849">
    <property type="term" value="F:3-deoxy-7-phosphoheptulonate synthase activity"/>
    <property type="evidence" value="ECO:0007669"/>
    <property type="project" value="UniProtKB-EC"/>
</dbReference>
<dbReference type="STRING" id="880526.GCA_000427365_01692"/>
<keyword evidence="1 3" id="KW-0808">Transferase</keyword>